<dbReference type="PATRIC" id="fig|679936.5.peg.1670"/>
<feature type="domain" description="Creatinase N-terminal" evidence="4">
    <location>
        <begin position="7"/>
        <end position="130"/>
    </location>
</feature>
<dbReference type="KEGG" id="sap:Sulac_1602"/>
<dbReference type="MEROPS" id="M24.008"/>
<dbReference type="GO" id="GO:0008235">
    <property type="term" value="F:metalloexopeptidase activity"/>
    <property type="evidence" value="ECO:0007669"/>
    <property type="project" value="UniProtKB-ARBA"/>
</dbReference>
<dbReference type="PRINTS" id="PR00599">
    <property type="entry name" value="MAPEPTIDASE"/>
</dbReference>
<dbReference type="InterPro" id="IPR000994">
    <property type="entry name" value="Pept_M24"/>
</dbReference>
<evidence type="ECO:0000259" key="4">
    <source>
        <dbReference type="Pfam" id="PF01321"/>
    </source>
</evidence>
<evidence type="ECO:0000256" key="2">
    <source>
        <dbReference type="ARBA" id="ARBA00022801"/>
    </source>
</evidence>
<gene>
    <name evidence="5" type="ordered locus">Sulac_1602</name>
</gene>
<dbReference type="GO" id="GO:0004177">
    <property type="term" value="F:aminopeptidase activity"/>
    <property type="evidence" value="ECO:0007669"/>
    <property type="project" value="UniProtKB-ARBA"/>
</dbReference>
<dbReference type="Gene3D" id="3.40.350.10">
    <property type="entry name" value="Creatinase/prolidase N-terminal domain"/>
    <property type="match status" value="1"/>
</dbReference>
<dbReference type="AlphaFoldDB" id="G8TYD5"/>
<dbReference type="SUPFAM" id="SSF53092">
    <property type="entry name" value="Creatinase/prolidase N-terminal domain"/>
    <property type="match status" value="1"/>
</dbReference>
<reference evidence="6" key="1">
    <citation type="submission" date="2011-12" db="EMBL/GenBank/DDBJ databases">
        <title>The complete genome of chromosome of Sulfobacillus acidophilus DSM 10332.</title>
        <authorList>
            <person name="Lucas S."/>
            <person name="Han J."/>
            <person name="Lapidus A."/>
            <person name="Bruce D."/>
            <person name="Goodwin L."/>
            <person name="Pitluck S."/>
            <person name="Peters L."/>
            <person name="Kyrpides N."/>
            <person name="Mavromatis K."/>
            <person name="Ivanova N."/>
            <person name="Mikhailova N."/>
            <person name="Chertkov O."/>
            <person name="Saunders E."/>
            <person name="Detter J.C."/>
            <person name="Tapia R."/>
            <person name="Han C."/>
            <person name="Land M."/>
            <person name="Hauser L."/>
            <person name="Markowitz V."/>
            <person name="Cheng J.-F."/>
            <person name="Hugenholtz P."/>
            <person name="Woyke T."/>
            <person name="Wu D."/>
            <person name="Pukall R."/>
            <person name="Gehrich-Schroeter G."/>
            <person name="Schneider S."/>
            <person name="Klenk H.-P."/>
            <person name="Eisen J.A."/>
        </authorList>
    </citation>
    <scope>NUCLEOTIDE SEQUENCE [LARGE SCALE GENOMIC DNA]</scope>
    <source>
        <strain evidence="6">ATCC 700253 / DSM 10332 / NAL</strain>
    </source>
</reference>
<dbReference type="InterPro" id="IPR029149">
    <property type="entry name" value="Creatin/AminoP/Spt16_N"/>
</dbReference>
<dbReference type="STRING" id="679936.Sulac_1602"/>
<dbReference type="Pfam" id="PF01321">
    <property type="entry name" value="Creatinase_N"/>
    <property type="match status" value="1"/>
</dbReference>
<dbReference type="GO" id="GO:0046872">
    <property type="term" value="F:metal ion binding"/>
    <property type="evidence" value="ECO:0007669"/>
    <property type="project" value="UniProtKB-KW"/>
</dbReference>
<evidence type="ECO:0000259" key="3">
    <source>
        <dbReference type="Pfam" id="PF00557"/>
    </source>
</evidence>
<dbReference type="InterPro" id="IPR000587">
    <property type="entry name" value="Creatinase_N"/>
</dbReference>
<dbReference type="PANTHER" id="PTHR46112:SF3">
    <property type="entry name" value="AMINOPEPTIDASE YPDF"/>
    <property type="match status" value="1"/>
</dbReference>
<keyword evidence="1" id="KW-0479">Metal-binding</keyword>
<keyword evidence="6" id="KW-1185">Reference proteome</keyword>
<dbReference type="InterPro" id="IPR001131">
    <property type="entry name" value="Peptidase_M24B_aminopep-P_CS"/>
</dbReference>
<dbReference type="Proteomes" id="UP000005439">
    <property type="component" value="Chromosome"/>
</dbReference>
<protein>
    <submittedName>
        <fullName evidence="5">Peptidase M24</fullName>
    </submittedName>
</protein>
<sequence length="360" mass="40089">MNVFQRRRAKLWQALRDEPVDAVWVTSPVARRYFSGFTGSAGYLLLTPDQGWLVTDFRYLEQAGMEAPDLTVMRQQRAVLRQWADWLPGSPPYRVGFEADHVTVAQWRPLENPDFRWHPVDDALANVRMVKSADEIEAIRKACQIAGQALGRVMPAILPGISERDIARRLWQEMLTGGADGLAFDLIVASGERGALPHGHPTDRRLKAGDMVTIDFGAVWAGYHSDETVTWAIGSTGPDRERQRTIYDIVLMAQKQAIDAVRPGVSFDHIDQIARSVIEAHGYGAYFGHGVGHGVGLAVHEAPWVNRGRPTCLEPGMVITVEPGIYLPEWGGVRLEDTLAVTETGAERLTWFEKTWTEVG</sequence>
<organism evidence="5 6">
    <name type="scientific">Sulfobacillus acidophilus (strain ATCC 700253 / DSM 10332 / NAL)</name>
    <dbReference type="NCBI Taxonomy" id="679936"/>
    <lineage>
        <taxon>Bacteria</taxon>
        <taxon>Bacillati</taxon>
        <taxon>Bacillota</taxon>
        <taxon>Clostridia</taxon>
        <taxon>Eubacteriales</taxon>
        <taxon>Clostridiales Family XVII. Incertae Sedis</taxon>
        <taxon>Sulfobacillus</taxon>
    </lineage>
</organism>
<dbReference type="SUPFAM" id="SSF55920">
    <property type="entry name" value="Creatinase/aminopeptidase"/>
    <property type="match status" value="1"/>
</dbReference>
<dbReference type="InterPro" id="IPR036005">
    <property type="entry name" value="Creatinase/aminopeptidase-like"/>
</dbReference>
<dbReference type="EMBL" id="CP003179">
    <property type="protein sequence ID" value="AEW05099.1"/>
    <property type="molecule type" value="Genomic_DNA"/>
</dbReference>
<reference evidence="5 6" key="2">
    <citation type="journal article" date="2012" name="Stand. Genomic Sci.">
        <title>Complete genome sequence of the moderately thermophilic mineral-sulfide-oxidizing firmicute Sulfobacillus acidophilus type strain (NAL(T)).</title>
        <authorList>
            <person name="Anderson I."/>
            <person name="Chertkov O."/>
            <person name="Chen A."/>
            <person name="Saunders E."/>
            <person name="Lapidus A."/>
            <person name="Nolan M."/>
            <person name="Lucas S."/>
            <person name="Hammon N."/>
            <person name="Deshpande S."/>
            <person name="Cheng J.F."/>
            <person name="Han C."/>
            <person name="Tapia R."/>
            <person name="Goodwin L.A."/>
            <person name="Pitluck S."/>
            <person name="Liolios K."/>
            <person name="Pagani I."/>
            <person name="Ivanova N."/>
            <person name="Mikhailova N."/>
            <person name="Pati A."/>
            <person name="Palaniappan K."/>
            <person name="Land M."/>
            <person name="Pan C."/>
            <person name="Rohde M."/>
            <person name="Pukall R."/>
            <person name="Goker M."/>
            <person name="Detter J.C."/>
            <person name="Woyke T."/>
            <person name="Bristow J."/>
            <person name="Eisen J.A."/>
            <person name="Markowitz V."/>
            <person name="Hugenholtz P."/>
            <person name="Kyrpides N.C."/>
            <person name="Klenk H.P."/>
            <person name="Mavromatis K."/>
        </authorList>
    </citation>
    <scope>NUCLEOTIDE SEQUENCE [LARGE SCALE GENOMIC DNA]</scope>
    <source>
        <strain evidence="6">ATCC 700253 / DSM 10332 / NAL</strain>
    </source>
</reference>
<name>G8TYD5_SULAD</name>
<dbReference type="Pfam" id="PF00557">
    <property type="entry name" value="Peptidase_M24"/>
    <property type="match status" value="1"/>
</dbReference>
<dbReference type="InterPro" id="IPR001714">
    <property type="entry name" value="Pept_M24_MAP"/>
</dbReference>
<dbReference type="HOGENOM" id="CLU_017266_4_2_9"/>
<dbReference type="PROSITE" id="PS00491">
    <property type="entry name" value="PROLINE_PEPTIDASE"/>
    <property type="match status" value="1"/>
</dbReference>
<accession>G8TYD5</accession>
<dbReference type="CDD" id="cd01092">
    <property type="entry name" value="APP-like"/>
    <property type="match status" value="1"/>
</dbReference>
<dbReference type="Gene3D" id="3.90.230.10">
    <property type="entry name" value="Creatinase/methionine aminopeptidase superfamily"/>
    <property type="match status" value="1"/>
</dbReference>
<feature type="domain" description="Peptidase M24" evidence="3">
    <location>
        <begin position="137"/>
        <end position="343"/>
    </location>
</feature>
<evidence type="ECO:0000313" key="6">
    <source>
        <dbReference type="Proteomes" id="UP000005439"/>
    </source>
</evidence>
<keyword evidence="2" id="KW-0378">Hydrolase</keyword>
<dbReference type="InterPro" id="IPR050659">
    <property type="entry name" value="Peptidase_M24B"/>
</dbReference>
<evidence type="ECO:0000313" key="5">
    <source>
        <dbReference type="EMBL" id="AEW05099.1"/>
    </source>
</evidence>
<proteinExistence type="predicted"/>
<dbReference type="PANTHER" id="PTHR46112">
    <property type="entry name" value="AMINOPEPTIDASE"/>
    <property type="match status" value="1"/>
</dbReference>
<evidence type="ECO:0000256" key="1">
    <source>
        <dbReference type="ARBA" id="ARBA00022723"/>
    </source>
</evidence>